<proteinExistence type="predicted"/>
<protein>
    <submittedName>
        <fullName evidence="1">Uncharacterized protein</fullName>
    </submittedName>
</protein>
<dbReference type="Ensembl" id="ENSCRFT00000010130.1">
    <property type="protein sequence ID" value="ENSCRFP00000009777.1"/>
    <property type="gene ID" value="ENSCRFG00000007643.1"/>
</dbReference>
<name>A0A8C3QQK1_9PASS</name>
<evidence type="ECO:0000313" key="1">
    <source>
        <dbReference type="Ensembl" id="ENSCRFP00000009777.1"/>
    </source>
</evidence>
<reference evidence="1" key="2">
    <citation type="submission" date="2025-09" db="UniProtKB">
        <authorList>
            <consortium name="Ensembl"/>
        </authorList>
    </citation>
    <scope>IDENTIFICATION</scope>
</reference>
<keyword evidence="2" id="KW-1185">Reference proteome</keyword>
<dbReference type="AlphaFoldDB" id="A0A8C3QQK1"/>
<accession>A0A8C3QQK1</accession>
<dbReference type="Proteomes" id="UP000694396">
    <property type="component" value="Unplaced"/>
</dbReference>
<reference evidence="1" key="1">
    <citation type="submission" date="2025-08" db="UniProtKB">
        <authorList>
            <consortium name="Ensembl"/>
        </authorList>
    </citation>
    <scope>IDENTIFICATION</scope>
</reference>
<organism evidence="1 2">
    <name type="scientific">Cyanoderma ruficeps</name>
    <name type="common">rufous-capped babbler</name>
    <dbReference type="NCBI Taxonomy" id="181631"/>
    <lineage>
        <taxon>Eukaryota</taxon>
        <taxon>Metazoa</taxon>
        <taxon>Chordata</taxon>
        <taxon>Craniata</taxon>
        <taxon>Vertebrata</taxon>
        <taxon>Euteleostomi</taxon>
        <taxon>Archelosauria</taxon>
        <taxon>Archosauria</taxon>
        <taxon>Dinosauria</taxon>
        <taxon>Saurischia</taxon>
        <taxon>Theropoda</taxon>
        <taxon>Coelurosauria</taxon>
        <taxon>Aves</taxon>
        <taxon>Neognathae</taxon>
        <taxon>Neoaves</taxon>
        <taxon>Telluraves</taxon>
        <taxon>Australaves</taxon>
        <taxon>Passeriformes</taxon>
        <taxon>Sylvioidea</taxon>
        <taxon>Timaliidae</taxon>
        <taxon>Cyanoderma</taxon>
    </lineage>
</organism>
<evidence type="ECO:0000313" key="2">
    <source>
        <dbReference type="Proteomes" id="UP000694396"/>
    </source>
</evidence>
<sequence length="95" mass="10785">TSCFWASSAQDWAAAVPRRSQTAKFNHSRDLHFVCFSAVTATKSSLGKPCPKLSWMLPSVFNPYRHTHLYLQTHSKTHQTSKGGERCQLPWISFC</sequence>